<organism evidence="10 11">
    <name type="scientific">Mucuna pruriens</name>
    <name type="common">Velvet bean</name>
    <name type="synonym">Dolichos pruriens</name>
    <dbReference type="NCBI Taxonomy" id="157652"/>
    <lineage>
        <taxon>Eukaryota</taxon>
        <taxon>Viridiplantae</taxon>
        <taxon>Streptophyta</taxon>
        <taxon>Embryophyta</taxon>
        <taxon>Tracheophyta</taxon>
        <taxon>Spermatophyta</taxon>
        <taxon>Magnoliopsida</taxon>
        <taxon>eudicotyledons</taxon>
        <taxon>Gunneridae</taxon>
        <taxon>Pentapetalae</taxon>
        <taxon>rosids</taxon>
        <taxon>fabids</taxon>
        <taxon>Fabales</taxon>
        <taxon>Fabaceae</taxon>
        <taxon>Papilionoideae</taxon>
        <taxon>50 kb inversion clade</taxon>
        <taxon>NPAAA clade</taxon>
        <taxon>indigoferoid/millettioid clade</taxon>
        <taxon>Phaseoleae</taxon>
        <taxon>Mucuna</taxon>
    </lineage>
</organism>
<evidence type="ECO:0000256" key="1">
    <source>
        <dbReference type="ARBA" id="ARBA00004141"/>
    </source>
</evidence>
<keyword evidence="8" id="KW-0150">Chloroplast</keyword>
<dbReference type="OrthoDB" id="2190844at2759"/>
<keyword evidence="11" id="KW-1185">Reference proteome</keyword>
<evidence type="ECO:0000256" key="8">
    <source>
        <dbReference type="RuleBase" id="RU363121"/>
    </source>
</evidence>
<keyword evidence="5 8" id="KW-0067">ATP-binding</keyword>
<comment type="similarity">
    <text evidence="8">Belongs to the ADP/ATP translocase tlc family.</text>
</comment>
<evidence type="ECO:0000256" key="7">
    <source>
        <dbReference type="ARBA" id="ARBA00023136"/>
    </source>
</evidence>
<comment type="caution">
    <text evidence="8">Lacks conserved residue(s) required for the propagation of feature annotation.</text>
</comment>
<evidence type="ECO:0000256" key="5">
    <source>
        <dbReference type="ARBA" id="ARBA00022840"/>
    </source>
</evidence>
<evidence type="ECO:0000256" key="2">
    <source>
        <dbReference type="ARBA" id="ARBA00022448"/>
    </source>
</evidence>
<feature type="non-terminal residue" evidence="10">
    <location>
        <position position="1"/>
    </location>
</feature>
<dbReference type="STRING" id="157652.A0A371G3T0"/>
<dbReference type="AlphaFoldDB" id="A0A371G3T0"/>
<comment type="subcellular location">
    <subcellularLocation>
        <location evidence="1">Membrane</location>
        <topology evidence="1">Multi-pass membrane protein</topology>
    </subcellularLocation>
    <subcellularLocation>
        <location evidence="8">Plastid</location>
        <location evidence="8">Chloroplast membrane</location>
        <topology evidence="8">Multi-pass membrane protein</topology>
    </subcellularLocation>
</comment>
<name>A0A371G3T0_MUCPR</name>
<keyword evidence="2 8" id="KW-0813">Transport</keyword>
<reference evidence="10" key="1">
    <citation type="submission" date="2018-05" db="EMBL/GenBank/DDBJ databases">
        <title>Draft genome of Mucuna pruriens seed.</title>
        <authorList>
            <person name="Nnadi N.E."/>
            <person name="Vos R."/>
            <person name="Hasami M.H."/>
            <person name="Devisetty U.K."/>
            <person name="Aguiy J.C."/>
        </authorList>
    </citation>
    <scope>NUCLEOTIDE SEQUENCE [LARGE SCALE GENOMIC DNA]</scope>
    <source>
        <strain evidence="10">JCA_2017</strain>
    </source>
</reference>
<keyword evidence="8" id="KW-0934">Plastid</keyword>
<dbReference type="GO" id="GO:0031969">
    <property type="term" value="C:chloroplast membrane"/>
    <property type="evidence" value="ECO:0007669"/>
    <property type="project" value="UniProtKB-SubCell"/>
</dbReference>
<evidence type="ECO:0000256" key="3">
    <source>
        <dbReference type="ARBA" id="ARBA00022692"/>
    </source>
</evidence>
<keyword evidence="3 8" id="KW-0812">Transmembrane</keyword>
<dbReference type="Proteomes" id="UP000257109">
    <property type="component" value="Unassembled WGS sequence"/>
</dbReference>
<gene>
    <name evidence="10" type="ORF">CR513_33631</name>
</gene>
<protein>
    <recommendedName>
        <fullName evidence="8">ADP,ATP carrier protein</fullName>
    </recommendedName>
</protein>
<sequence length="212" mass="23216">MESAKEGRVNARVKVNSAKESNTRAEKLTETISATEDQTQSKVKLNVPPGFASETTQEAKAYLNPTRTETILPSRLQQHGAEIKLALAMPSREQAGQTDPRPIIEEPLSLPPMELKPLPSHLKYAYLDNEQQLPNIFSKSAKYNLFDPCKEMAYIPSEEDTKVKGKGTIDVVCNPLGKFGGALIKQFMILSFGSLANSTPYLGGVLLLIVVA</sequence>
<dbReference type="GO" id="GO:0005524">
    <property type="term" value="F:ATP binding"/>
    <property type="evidence" value="ECO:0007669"/>
    <property type="project" value="UniProtKB-KW"/>
</dbReference>
<evidence type="ECO:0000313" key="10">
    <source>
        <dbReference type="EMBL" id="RDX85214.1"/>
    </source>
</evidence>
<feature type="transmembrane region" description="Helical" evidence="8">
    <location>
        <begin position="187"/>
        <end position="211"/>
    </location>
</feature>
<accession>A0A371G3T0</accession>
<dbReference type="Pfam" id="PF03219">
    <property type="entry name" value="TLC"/>
    <property type="match status" value="1"/>
</dbReference>
<evidence type="ECO:0000313" key="11">
    <source>
        <dbReference type="Proteomes" id="UP000257109"/>
    </source>
</evidence>
<keyword evidence="6 8" id="KW-1133">Transmembrane helix</keyword>
<dbReference type="PANTHER" id="PTHR31187:SF13">
    <property type="entry name" value="ADP,ATP CARRIER PROTEIN 1, CHLOROPLASTIC"/>
    <property type="match status" value="1"/>
</dbReference>
<dbReference type="EMBL" id="QJKJ01006847">
    <property type="protein sequence ID" value="RDX85214.1"/>
    <property type="molecule type" value="Genomic_DNA"/>
</dbReference>
<feature type="region of interest" description="Disordered" evidence="9">
    <location>
        <begin position="1"/>
        <end position="27"/>
    </location>
</feature>
<evidence type="ECO:0000256" key="4">
    <source>
        <dbReference type="ARBA" id="ARBA00022741"/>
    </source>
</evidence>
<dbReference type="PANTHER" id="PTHR31187">
    <property type="match status" value="1"/>
</dbReference>
<dbReference type="InterPro" id="IPR004667">
    <property type="entry name" value="ADP_ATP_car_bac_type"/>
</dbReference>
<evidence type="ECO:0000256" key="6">
    <source>
        <dbReference type="ARBA" id="ARBA00022989"/>
    </source>
</evidence>
<proteinExistence type="inferred from homology"/>
<keyword evidence="7 8" id="KW-0472">Membrane</keyword>
<comment type="caution">
    <text evidence="10">The sequence shown here is derived from an EMBL/GenBank/DDBJ whole genome shotgun (WGS) entry which is preliminary data.</text>
</comment>
<evidence type="ECO:0000256" key="9">
    <source>
        <dbReference type="SAM" id="MobiDB-lite"/>
    </source>
</evidence>
<dbReference type="GO" id="GO:0005471">
    <property type="term" value="F:ATP:ADP antiporter activity"/>
    <property type="evidence" value="ECO:0007669"/>
    <property type="project" value="InterPro"/>
</dbReference>
<keyword evidence="4 8" id="KW-0547">Nucleotide-binding</keyword>